<dbReference type="CDD" id="cd00570">
    <property type="entry name" value="GST_N_family"/>
    <property type="match status" value="1"/>
</dbReference>
<feature type="signal peptide" evidence="1">
    <location>
        <begin position="1"/>
        <end position="18"/>
    </location>
</feature>
<sequence length="173" mass="20670">MKDMRFLFFSIIVCSVCAFCFRQHKNGFVQNENKKPFNRNRLRPLHVVSTYKELLIKLNRDQSDSYVISLYYSTLCTYCNKVTNFLEKNKNIEIIKNYEKSKLEEVSKTNKPIVVLLKNINKENSYDRSEFYYELKIKGNKFQVPAVEINDCIMFESNDIIKLFEFLLNKIKK</sequence>
<gene>
    <name evidence="2" type="ORF">PGAL8A_00262900</name>
</gene>
<evidence type="ECO:0000313" key="3">
    <source>
        <dbReference type="Proteomes" id="UP000220797"/>
    </source>
</evidence>
<protein>
    <recommendedName>
        <fullName evidence="4">Glutaredoxin-like protein</fullName>
    </recommendedName>
</protein>
<dbReference type="RefSeq" id="XP_028528036.1">
    <property type="nucleotide sequence ID" value="XM_028671378.1"/>
</dbReference>
<dbReference type="GeneID" id="39731158"/>
<evidence type="ECO:0000313" key="2">
    <source>
        <dbReference type="EMBL" id="CRG95224.1"/>
    </source>
</evidence>
<keyword evidence="3" id="KW-1185">Reference proteome</keyword>
<evidence type="ECO:0000256" key="1">
    <source>
        <dbReference type="SAM" id="SignalP"/>
    </source>
</evidence>
<dbReference type="OMA" id="QYVTYIY"/>
<dbReference type="EMBL" id="CVMV01000032">
    <property type="protein sequence ID" value="CRG95224.1"/>
    <property type="molecule type" value="Genomic_DNA"/>
</dbReference>
<dbReference type="InterPro" id="IPR036249">
    <property type="entry name" value="Thioredoxin-like_sf"/>
</dbReference>
<reference evidence="2" key="1">
    <citation type="submission" date="2015-04" db="EMBL/GenBank/DDBJ databases">
        <authorList>
            <consortium name="Pathogen Informatics"/>
        </authorList>
    </citation>
    <scope>NUCLEOTIDE SEQUENCE [LARGE SCALE GENOMIC DNA]</scope>
    <source>
        <strain evidence="2">8A</strain>
    </source>
</reference>
<dbReference type="VEuPathDB" id="PlasmoDB:PGAL8A_00262900"/>
<dbReference type="Gene3D" id="3.40.30.10">
    <property type="entry name" value="Glutaredoxin"/>
    <property type="match status" value="1"/>
</dbReference>
<dbReference type="Proteomes" id="UP000220797">
    <property type="component" value="Unassembled WGS sequence"/>
</dbReference>
<organism evidence="2 3">
    <name type="scientific">Plasmodium gallinaceum</name>
    <dbReference type="NCBI Taxonomy" id="5849"/>
    <lineage>
        <taxon>Eukaryota</taxon>
        <taxon>Sar</taxon>
        <taxon>Alveolata</taxon>
        <taxon>Apicomplexa</taxon>
        <taxon>Aconoidasida</taxon>
        <taxon>Haemosporida</taxon>
        <taxon>Plasmodiidae</taxon>
        <taxon>Plasmodium</taxon>
        <taxon>Plasmodium (Haemamoeba)</taxon>
    </lineage>
</organism>
<accession>A0A1J1GRU7</accession>
<feature type="chain" id="PRO_5012091301" description="Glutaredoxin-like protein" evidence="1">
    <location>
        <begin position="19"/>
        <end position="173"/>
    </location>
</feature>
<name>A0A1J1GRU7_PLAGA</name>
<dbReference type="OrthoDB" id="380774at2759"/>
<evidence type="ECO:0008006" key="4">
    <source>
        <dbReference type="Google" id="ProtNLM"/>
    </source>
</evidence>
<proteinExistence type="predicted"/>
<comment type="caution">
    <text evidence="2">The sequence shown here is derived from an EMBL/GenBank/DDBJ whole genome shotgun (WGS) entry which is preliminary data.</text>
</comment>
<keyword evidence="1" id="KW-0732">Signal</keyword>
<dbReference type="AlphaFoldDB" id="A0A1J1GRU7"/>
<dbReference type="SUPFAM" id="SSF52833">
    <property type="entry name" value="Thioredoxin-like"/>
    <property type="match status" value="1"/>
</dbReference>